<proteinExistence type="inferred from homology"/>
<feature type="domain" description="Deacetylase sirtuin-type" evidence="11">
    <location>
        <begin position="4"/>
        <end position="293"/>
    </location>
</feature>
<dbReference type="InterPro" id="IPR026591">
    <property type="entry name" value="Sirtuin_cat_small_dom_sf"/>
</dbReference>
<gene>
    <name evidence="12" type="ORF">JYZ213_LOCUS32477</name>
    <name evidence="13" type="ORF">OXD698_LOCUS20858</name>
</gene>
<sequence>MVITVDQQQDIGKAISRAAQYVRSADVLLIAAGAGMGVDAGIPDYYGGIHIAHPRLAEIGLSLYDLSNHALFERNSALAWGHWTTRQREYMNTTPHVGYHILHTWNKCNKRNVRVITTNLDHHFVRTGFSLDSIFEMHGSMYDAQCMHGCGVNPWPLDIENMPSVDLDTMLLLEPPPRCIQCGGLARVCTQLAVDDHWNAPHVEVARMRHETFFHELSAEQALTVLEIGCGTVMNKVRTEAARIVAEHRIRGGRAIHIRINSYQANIDQHEDNISLPLGALEALRKINQLVTN</sequence>
<comment type="cofactor">
    <cofactor evidence="1">
        <name>Zn(2+)</name>
        <dbReference type="ChEBI" id="CHEBI:29105"/>
    </cofactor>
</comment>
<evidence type="ECO:0000256" key="8">
    <source>
        <dbReference type="ARBA" id="ARBA00041832"/>
    </source>
</evidence>
<evidence type="ECO:0000313" key="12">
    <source>
        <dbReference type="EMBL" id="CAF1303976.1"/>
    </source>
</evidence>
<feature type="active site" description="Proton acceptor" evidence="10">
    <location>
        <position position="138"/>
    </location>
</feature>
<keyword evidence="4 10" id="KW-0479">Metal-binding</keyword>
<keyword evidence="6" id="KW-0520">NAD</keyword>
<comment type="similarity">
    <text evidence="7">Belongs to the sirtuin family. Class IV subfamily.</text>
</comment>
<dbReference type="InterPro" id="IPR029035">
    <property type="entry name" value="DHS-like_NAD/FAD-binding_dom"/>
</dbReference>
<dbReference type="PROSITE" id="PS50305">
    <property type="entry name" value="SIRTUIN"/>
    <property type="match status" value="1"/>
</dbReference>
<dbReference type="Gene3D" id="3.40.50.1220">
    <property type="entry name" value="TPP-binding domain"/>
    <property type="match status" value="1"/>
</dbReference>
<evidence type="ECO:0000256" key="3">
    <source>
        <dbReference type="ARBA" id="ARBA00022679"/>
    </source>
</evidence>
<feature type="binding site" evidence="10">
    <location>
        <position position="150"/>
    </location>
    <ligand>
        <name>Zn(2+)</name>
        <dbReference type="ChEBI" id="CHEBI:29105"/>
    </ligand>
</feature>
<evidence type="ECO:0000256" key="5">
    <source>
        <dbReference type="ARBA" id="ARBA00022833"/>
    </source>
</evidence>
<evidence type="ECO:0000256" key="10">
    <source>
        <dbReference type="PROSITE-ProRule" id="PRU00236"/>
    </source>
</evidence>
<evidence type="ECO:0000256" key="9">
    <source>
        <dbReference type="ARBA" id="ARBA00043038"/>
    </source>
</evidence>
<dbReference type="Pfam" id="PF02146">
    <property type="entry name" value="SIR2"/>
    <property type="match status" value="1"/>
</dbReference>
<evidence type="ECO:0000256" key="1">
    <source>
        <dbReference type="ARBA" id="ARBA00001947"/>
    </source>
</evidence>
<feature type="binding site" evidence="10">
    <location>
        <position position="179"/>
    </location>
    <ligand>
        <name>Zn(2+)</name>
        <dbReference type="ChEBI" id="CHEBI:29105"/>
    </ligand>
</feature>
<name>A0A815DYL8_9BILA</name>
<evidence type="ECO:0000256" key="4">
    <source>
        <dbReference type="ARBA" id="ARBA00022723"/>
    </source>
</evidence>
<dbReference type="Proteomes" id="UP000663844">
    <property type="component" value="Unassembled WGS sequence"/>
</dbReference>
<dbReference type="EMBL" id="CAJNOG010000579">
    <property type="protein sequence ID" value="CAF1303976.1"/>
    <property type="molecule type" value="Genomic_DNA"/>
</dbReference>
<evidence type="ECO:0000259" key="11">
    <source>
        <dbReference type="PROSITE" id="PS50305"/>
    </source>
</evidence>
<dbReference type="GO" id="GO:0046872">
    <property type="term" value="F:metal ion binding"/>
    <property type="evidence" value="ECO:0007669"/>
    <property type="project" value="UniProtKB-KW"/>
</dbReference>
<organism evidence="12 14">
    <name type="scientific">Adineta steineri</name>
    <dbReference type="NCBI Taxonomy" id="433720"/>
    <lineage>
        <taxon>Eukaryota</taxon>
        <taxon>Metazoa</taxon>
        <taxon>Spiralia</taxon>
        <taxon>Gnathifera</taxon>
        <taxon>Rotifera</taxon>
        <taxon>Eurotatoria</taxon>
        <taxon>Bdelloidea</taxon>
        <taxon>Adinetida</taxon>
        <taxon>Adinetidae</taxon>
        <taxon>Adineta</taxon>
    </lineage>
</organism>
<keyword evidence="5 10" id="KW-0862">Zinc</keyword>
<feature type="binding site" evidence="10">
    <location>
        <position position="189"/>
    </location>
    <ligand>
        <name>Zn(2+)</name>
        <dbReference type="ChEBI" id="CHEBI:29105"/>
    </ligand>
</feature>
<keyword evidence="3" id="KW-0808">Transferase</keyword>
<dbReference type="GO" id="GO:0005634">
    <property type="term" value="C:nucleus"/>
    <property type="evidence" value="ECO:0007669"/>
    <property type="project" value="TreeGrafter"/>
</dbReference>
<evidence type="ECO:0000256" key="6">
    <source>
        <dbReference type="ARBA" id="ARBA00023027"/>
    </source>
</evidence>
<evidence type="ECO:0000313" key="13">
    <source>
        <dbReference type="EMBL" id="CAF3843983.1"/>
    </source>
</evidence>
<dbReference type="EMBL" id="CAJOAZ010001681">
    <property type="protein sequence ID" value="CAF3843983.1"/>
    <property type="molecule type" value="Genomic_DNA"/>
</dbReference>
<evidence type="ECO:0000256" key="2">
    <source>
        <dbReference type="ARBA" id="ARBA00022553"/>
    </source>
</evidence>
<feature type="binding site" evidence="10">
    <location>
        <position position="146"/>
    </location>
    <ligand>
        <name>Zn(2+)</name>
        <dbReference type="ChEBI" id="CHEBI:29105"/>
    </ligand>
</feature>
<evidence type="ECO:0000313" key="14">
    <source>
        <dbReference type="Proteomes" id="UP000663845"/>
    </source>
</evidence>
<accession>A0A815DYL8</accession>
<dbReference type="PANTHER" id="PTHR11085">
    <property type="entry name" value="NAD-DEPENDENT PROTEIN DEACYLASE SIRTUIN-5, MITOCHONDRIAL-RELATED"/>
    <property type="match status" value="1"/>
</dbReference>
<dbReference type="SUPFAM" id="SSF52467">
    <property type="entry name" value="DHS-like NAD/FAD-binding domain"/>
    <property type="match status" value="1"/>
</dbReference>
<dbReference type="InterPro" id="IPR003000">
    <property type="entry name" value="Sirtuin"/>
</dbReference>
<dbReference type="AlphaFoldDB" id="A0A815DYL8"/>
<keyword evidence="2" id="KW-0597">Phosphoprotein</keyword>
<evidence type="ECO:0000256" key="7">
    <source>
        <dbReference type="ARBA" id="ARBA00038170"/>
    </source>
</evidence>
<dbReference type="GO" id="GO:0000785">
    <property type="term" value="C:chromatin"/>
    <property type="evidence" value="ECO:0007669"/>
    <property type="project" value="TreeGrafter"/>
</dbReference>
<dbReference type="PANTHER" id="PTHR11085:SF1">
    <property type="entry name" value="NAD-DEPENDENT PROTEIN DEACETYLASE SIRTUIN-7"/>
    <property type="match status" value="1"/>
</dbReference>
<dbReference type="GO" id="GO:0070403">
    <property type="term" value="F:NAD+ binding"/>
    <property type="evidence" value="ECO:0007669"/>
    <property type="project" value="InterPro"/>
</dbReference>
<dbReference type="Gene3D" id="3.30.1600.10">
    <property type="entry name" value="SIR2/SIRT2 'Small Domain"/>
    <property type="match status" value="1"/>
</dbReference>
<reference evidence="12" key="1">
    <citation type="submission" date="2021-02" db="EMBL/GenBank/DDBJ databases">
        <authorList>
            <person name="Nowell W R."/>
        </authorList>
    </citation>
    <scope>NUCLEOTIDE SEQUENCE</scope>
</reference>
<dbReference type="CDD" id="cd00296">
    <property type="entry name" value="SIR2"/>
    <property type="match status" value="1"/>
</dbReference>
<protein>
    <recommendedName>
        <fullName evidence="9">Regulatory protein SIR2 homolog 7</fullName>
    </recommendedName>
    <alternativeName>
        <fullName evidence="8">SIR2-like protein 7</fullName>
    </alternativeName>
</protein>
<comment type="caution">
    <text evidence="12">The sequence shown here is derived from an EMBL/GenBank/DDBJ whole genome shotgun (WGS) entry which is preliminary data.</text>
</comment>
<dbReference type="GO" id="GO:0097372">
    <property type="term" value="F:histone H3K18 deacetylase activity, NAD-dependent"/>
    <property type="evidence" value="ECO:0007669"/>
    <property type="project" value="TreeGrafter"/>
</dbReference>
<dbReference type="InterPro" id="IPR050134">
    <property type="entry name" value="NAD-dep_sirtuin_deacylases"/>
</dbReference>
<dbReference type="InterPro" id="IPR026590">
    <property type="entry name" value="Ssirtuin_cat_dom"/>
</dbReference>
<dbReference type="Proteomes" id="UP000663845">
    <property type="component" value="Unassembled WGS sequence"/>
</dbReference>